<dbReference type="OrthoDB" id="8480005at2"/>
<evidence type="ECO:0000313" key="2">
    <source>
        <dbReference type="Proteomes" id="UP000005801"/>
    </source>
</evidence>
<dbReference type="eggNOG" id="COG1752">
    <property type="taxonomic scope" value="Bacteria"/>
</dbReference>
<reference evidence="1 2" key="1">
    <citation type="submission" date="2007-06" db="EMBL/GenBank/DDBJ databases">
        <authorList>
            <person name="Shimkets L."/>
            <person name="Ferriera S."/>
            <person name="Johnson J."/>
            <person name="Kravitz S."/>
            <person name="Beeson K."/>
            <person name="Sutton G."/>
            <person name="Rogers Y.-H."/>
            <person name="Friedman R."/>
            <person name="Frazier M."/>
            <person name="Venter J.C."/>
        </authorList>
    </citation>
    <scope>NUCLEOTIDE SEQUENCE [LARGE SCALE GENOMIC DNA]</scope>
    <source>
        <strain evidence="1 2">SIR-1</strain>
    </source>
</reference>
<gene>
    <name evidence="1" type="ORF">PPSIR1_05013</name>
</gene>
<accession>A6FWX5</accession>
<dbReference type="Proteomes" id="UP000005801">
    <property type="component" value="Unassembled WGS sequence"/>
</dbReference>
<organism evidence="1 2">
    <name type="scientific">Plesiocystis pacifica SIR-1</name>
    <dbReference type="NCBI Taxonomy" id="391625"/>
    <lineage>
        <taxon>Bacteria</taxon>
        <taxon>Pseudomonadati</taxon>
        <taxon>Myxococcota</taxon>
        <taxon>Polyangia</taxon>
        <taxon>Nannocystales</taxon>
        <taxon>Nannocystaceae</taxon>
        <taxon>Plesiocystis</taxon>
    </lineage>
</organism>
<dbReference type="AlphaFoldDB" id="A6FWX5"/>
<comment type="caution">
    <text evidence="1">The sequence shown here is derived from an EMBL/GenBank/DDBJ whole genome shotgun (WGS) entry which is preliminary data.</text>
</comment>
<dbReference type="EMBL" id="ABCS01000001">
    <property type="protein sequence ID" value="EDM81799.1"/>
    <property type="molecule type" value="Genomic_DNA"/>
</dbReference>
<evidence type="ECO:0000313" key="1">
    <source>
        <dbReference type="EMBL" id="EDM81799.1"/>
    </source>
</evidence>
<dbReference type="RefSeq" id="WP_006968974.1">
    <property type="nucleotide sequence ID" value="NZ_ABCS01000001.1"/>
</dbReference>
<sequence>MPRSYTVKARVVPTEPGLSVARFTGLAPRRGNVGLALSGGGSRSASACMGVCRALSAMGHLGSLRAISSVSGGSWFAVAYTYLPERFALDTFLGGLVDDPSALRLCSGPGPEQLLDLDAGNFGAPLTKAAMDLAHILGDAVSDRLSGVPPHRLWTRQVGEDLLAHFDLASFTDEHLPAEFFAADAAMGERIAAENPKLPQRFHAVRRDPETRRAFLIVNGAMCVDDERGDKSLAPVQFTPLFSGVMGRGAGSLSGRPVGGGGISSHAFGGEWVLGEGETIEVLQVNPLGLSDIAGISSAAHADSLMERSIEALSPQLIYFSPSWKRPAGTAARFVDAGSLENTGVANLFAYEDIDKVIAVVNGPIGVTVRDDGGVVLDRQVAALFGRQTFEAGRGYPPFFDSRGERVPGEGVHDYADNQVFSDAKGEFHQLLRAMSKRVKDGAPTAVHQRLELVDNQRFAVRGGRQVEVLWIIQSETPQWEAKLQPAVRAALPPKFPNITTARTGLPARDVSLLAHHSSWVTMRQRAVLDAMFED</sequence>
<protein>
    <submittedName>
        <fullName evidence="1">Uncharacterized protein</fullName>
    </submittedName>
</protein>
<proteinExistence type="predicted"/>
<dbReference type="InterPro" id="IPR016035">
    <property type="entry name" value="Acyl_Trfase/lysoPLipase"/>
</dbReference>
<keyword evidence="2" id="KW-1185">Reference proteome</keyword>
<dbReference type="Gene3D" id="3.40.1090.10">
    <property type="entry name" value="Cytosolic phospholipase A2 catalytic domain"/>
    <property type="match status" value="1"/>
</dbReference>
<dbReference type="STRING" id="391625.PPSIR1_05013"/>
<dbReference type="SUPFAM" id="SSF52151">
    <property type="entry name" value="FabD/lysophospholipase-like"/>
    <property type="match status" value="1"/>
</dbReference>
<name>A6FWX5_9BACT</name>